<evidence type="ECO:0000256" key="3">
    <source>
        <dbReference type="PROSITE-ProRule" id="PRU00339"/>
    </source>
</evidence>
<name>A0AB39WE10_9FLAO</name>
<sequence>MKYILNFILFFPLVVLSQSNFDKGQSLFEAGKLDQAEIVFESILKTDPTNLKTIEYLGDIAGQNKSWDKAIELYEKLKGLKPSEANFQYKYGGALAMKALSVNKFRALGMVDEIKESFEKAIALNPRHIESRWALIELYIQLPGFVGGSETKAIQYSNELYKLSAVDGLLSKGHIDEYFKRYVKAEQQYKKAIAVGNSVKSYQMLANLYKNKMKEPAKAEAVLLIIKNLNSTPKKNI</sequence>
<dbReference type="RefSeq" id="WP_367757166.1">
    <property type="nucleotide sequence ID" value="NZ_CP165626.1"/>
</dbReference>
<dbReference type="InterPro" id="IPR019734">
    <property type="entry name" value="TPR_rpt"/>
</dbReference>
<dbReference type="SUPFAM" id="SSF48452">
    <property type="entry name" value="TPR-like"/>
    <property type="match status" value="1"/>
</dbReference>
<dbReference type="SMART" id="SM00028">
    <property type="entry name" value="TPR"/>
    <property type="match status" value="3"/>
</dbReference>
<dbReference type="EMBL" id="CP165626">
    <property type="protein sequence ID" value="XDU98696.1"/>
    <property type="molecule type" value="Genomic_DNA"/>
</dbReference>
<evidence type="ECO:0000256" key="1">
    <source>
        <dbReference type="ARBA" id="ARBA00022737"/>
    </source>
</evidence>
<evidence type="ECO:0000313" key="4">
    <source>
        <dbReference type="EMBL" id="XDU98696.1"/>
    </source>
</evidence>
<dbReference type="InterPro" id="IPR051685">
    <property type="entry name" value="Ycf3/AcsC/BcsC/TPR_MFPF"/>
</dbReference>
<keyword evidence="2 3" id="KW-0802">TPR repeat</keyword>
<dbReference type="AlphaFoldDB" id="A0AB39WE10"/>
<dbReference type="Gene3D" id="1.25.40.10">
    <property type="entry name" value="Tetratricopeptide repeat domain"/>
    <property type="match status" value="1"/>
</dbReference>
<accession>A0AB39WE10</accession>
<dbReference type="PANTHER" id="PTHR44943">
    <property type="entry name" value="CELLULOSE SYNTHASE OPERON PROTEIN C"/>
    <property type="match status" value="1"/>
</dbReference>
<dbReference type="InterPro" id="IPR011990">
    <property type="entry name" value="TPR-like_helical_dom_sf"/>
</dbReference>
<feature type="repeat" description="TPR" evidence="3">
    <location>
        <begin position="17"/>
        <end position="50"/>
    </location>
</feature>
<dbReference type="PROSITE" id="PS50005">
    <property type="entry name" value="TPR"/>
    <property type="match status" value="1"/>
</dbReference>
<dbReference type="PANTHER" id="PTHR44943:SF8">
    <property type="entry name" value="TPR REPEAT-CONTAINING PROTEIN MJ0263"/>
    <property type="match status" value="1"/>
</dbReference>
<proteinExistence type="predicted"/>
<evidence type="ECO:0000256" key="2">
    <source>
        <dbReference type="ARBA" id="ARBA00022803"/>
    </source>
</evidence>
<organism evidence="4">
    <name type="scientific">Flavobacterium sp. WC2416</name>
    <dbReference type="NCBI Taxonomy" id="3234141"/>
    <lineage>
        <taxon>Bacteria</taxon>
        <taxon>Pseudomonadati</taxon>
        <taxon>Bacteroidota</taxon>
        <taxon>Flavobacteriia</taxon>
        <taxon>Flavobacteriales</taxon>
        <taxon>Flavobacteriaceae</taxon>
        <taxon>Flavobacterium</taxon>
    </lineage>
</organism>
<reference evidence="4" key="1">
    <citation type="submission" date="2024-07" db="EMBL/GenBank/DDBJ databases">
        <authorList>
            <person name="Biller S.J."/>
        </authorList>
    </citation>
    <scope>NUCLEOTIDE SEQUENCE</scope>
    <source>
        <strain evidence="4">WC2416</strain>
    </source>
</reference>
<dbReference type="Pfam" id="PF13181">
    <property type="entry name" value="TPR_8"/>
    <property type="match status" value="1"/>
</dbReference>
<protein>
    <submittedName>
        <fullName evidence="4">Tetratricopeptide repeat protein</fullName>
    </submittedName>
</protein>
<gene>
    <name evidence="4" type="ORF">AB3G39_16230</name>
</gene>
<keyword evidence="1" id="KW-0677">Repeat</keyword>